<dbReference type="AlphaFoldDB" id="A0A9W6YPQ4"/>
<evidence type="ECO:0000256" key="1">
    <source>
        <dbReference type="SAM" id="MobiDB-lite"/>
    </source>
</evidence>
<evidence type="ECO:0000313" key="2">
    <source>
        <dbReference type="EMBL" id="GMG15716.1"/>
    </source>
</evidence>
<reference evidence="2" key="1">
    <citation type="submission" date="2023-04" db="EMBL/GenBank/DDBJ databases">
        <title>Phytophthora fragariaefolia NBRC 109709.</title>
        <authorList>
            <person name="Ichikawa N."/>
            <person name="Sato H."/>
            <person name="Tonouchi N."/>
        </authorList>
    </citation>
    <scope>NUCLEOTIDE SEQUENCE</scope>
    <source>
        <strain evidence="2">NBRC 109709</strain>
    </source>
</reference>
<dbReference type="EMBL" id="BSXT01018897">
    <property type="protein sequence ID" value="GMG15716.1"/>
    <property type="molecule type" value="Genomic_DNA"/>
</dbReference>
<sequence length="432" mass="46884">MEQFAHLSPSQQDVLKKLLCLLDPEGVSQLASQGQDAVNARLEAFSSYENALLEHLQLRMPAVTASATHMTTLTSGTKPKPRTVSVKTLEEESLLFWTREQEMAMVSALLKTEQTARSACHLQTGWVRSRMGTHVRGVGGDVIPDMGNAETATLAIPVGAGRPTGEELSSVEPHGGGGPQGLAPKRAALSNTKRVCKPGLLVDQPTAKGFEQPWIILVESGVSGNYARRSTMEGSQPYAEALKARNCDIVTVRLATGTRVTVPKVPVDVGVKFLDFDSVERCLVLGLDARYDLIIGMAGQGRREPWIDLRSKTLGATHFSPSGALASHEPTSTRKQKRFWREHWTETDNVLDIGISDMMDTKRVVEESPEQSSWAERGAAHNPLSNARGEVTSLRADGGMDRSPEQSLWTERGVARNPLGDARGEAASLHAH</sequence>
<organism evidence="2 3">
    <name type="scientific">Phytophthora fragariaefolia</name>
    <dbReference type="NCBI Taxonomy" id="1490495"/>
    <lineage>
        <taxon>Eukaryota</taxon>
        <taxon>Sar</taxon>
        <taxon>Stramenopiles</taxon>
        <taxon>Oomycota</taxon>
        <taxon>Peronosporomycetes</taxon>
        <taxon>Peronosporales</taxon>
        <taxon>Peronosporaceae</taxon>
        <taxon>Phytophthora</taxon>
    </lineage>
</organism>
<comment type="caution">
    <text evidence="2">The sequence shown here is derived from an EMBL/GenBank/DDBJ whole genome shotgun (WGS) entry which is preliminary data.</text>
</comment>
<name>A0A9W6YPQ4_9STRA</name>
<protein>
    <submittedName>
        <fullName evidence="2">Unnamed protein product</fullName>
    </submittedName>
</protein>
<accession>A0A9W6YPQ4</accession>
<gene>
    <name evidence="2" type="ORF">Pfra01_002953200</name>
</gene>
<feature type="region of interest" description="Disordered" evidence="1">
    <location>
        <begin position="364"/>
        <end position="432"/>
    </location>
</feature>
<proteinExistence type="predicted"/>
<dbReference type="OrthoDB" id="127626at2759"/>
<dbReference type="Proteomes" id="UP001165121">
    <property type="component" value="Unassembled WGS sequence"/>
</dbReference>
<keyword evidence="3" id="KW-1185">Reference proteome</keyword>
<feature type="region of interest" description="Disordered" evidence="1">
    <location>
        <begin position="162"/>
        <end position="185"/>
    </location>
</feature>
<evidence type="ECO:0000313" key="3">
    <source>
        <dbReference type="Proteomes" id="UP001165121"/>
    </source>
</evidence>